<feature type="transmembrane region" description="Helical" evidence="1">
    <location>
        <begin position="94"/>
        <end position="115"/>
    </location>
</feature>
<proteinExistence type="predicted"/>
<feature type="transmembrane region" description="Helical" evidence="1">
    <location>
        <begin position="12"/>
        <end position="32"/>
    </location>
</feature>
<feature type="domain" description="DUF1206" evidence="2">
    <location>
        <begin position="11"/>
        <end position="75"/>
    </location>
</feature>
<keyword evidence="1" id="KW-1133">Transmembrane helix</keyword>
<name>A0A5B7WXS7_9FLAO</name>
<dbReference type="AlphaFoldDB" id="A0A5B7WXS7"/>
<accession>A0A5B7WXS7</accession>
<keyword evidence="1" id="KW-0472">Membrane</keyword>
<evidence type="ECO:0000313" key="4">
    <source>
        <dbReference type="Proteomes" id="UP000309016"/>
    </source>
</evidence>
<feature type="domain" description="DUF1206" evidence="2">
    <location>
        <begin position="95"/>
        <end position="162"/>
    </location>
</feature>
<dbReference type="OrthoDB" id="1490880at2"/>
<dbReference type="Proteomes" id="UP000309016">
    <property type="component" value="Chromosome"/>
</dbReference>
<dbReference type="EMBL" id="CP040812">
    <property type="protein sequence ID" value="QCY67959.1"/>
    <property type="molecule type" value="Genomic_DNA"/>
</dbReference>
<dbReference type="RefSeq" id="WP_139064576.1">
    <property type="nucleotide sequence ID" value="NZ_CP040812.1"/>
</dbReference>
<organism evidence="3 4">
    <name type="scientific">Antarcticibacterium flavum</name>
    <dbReference type="NCBI Taxonomy" id="2058175"/>
    <lineage>
        <taxon>Bacteria</taxon>
        <taxon>Pseudomonadati</taxon>
        <taxon>Bacteroidota</taxon>
        <taxon>Flavobacteriia</taxon>
        <taxon>Flavobacteriales</taxon>
        <taxon>Flavobacteriaceae</taxon>
        <taxon>Antarcticibacterium</taxon>
    </lineage>
</organism>
<evidence type="ECO:0000256" key="1">
    <source>
        <dbReference type="SAM" id="Phobius"/>
    </source>
</evidence>
<sequence length="265" mass="28625">MNDNLKKMARAGYVAKGSVYGITGILTFLAAFNLGGEKTSQLEVLKFLDEQPFGNVLLALLGVGLIFYAAWRYTQSIEDPEGIGEDKKGKVKRVAFFISGTLYLGLGAMALWRVIGSGAGSGGSGSGNSAQNSSILDSENGLIALGIIGAAIVGTGIYQFIRIYKADFMKKFDFESISEEKRRKTIKNSAYVGMASRGVLFLIIGYFALHAAITSNPSDIKTTRDAFSFLEDSSYGAWLLGIVAAGLVGYAVYMFMMARYRHFRG</sequence>
<reference evidence="3 4" key="1">
    <citation type="submission" date="2019-06" db="EMBL/GenBank/DDBJ databases">
        <title>Complete genome sequence of Antarcticibacterium flavum KCTC 52984T from an Antarctic marine sediment.</title>
        <authorList>
            <person name="Lee Y.M."/>
            <person name="Shin S.C."/>
        </authorList>
    </citation>
    <scope>NUCLEOTIDE SEQUENCE [LARGE SCALE GENOMIC DNA]</scope>
    <source>
        <strain evidence="3 4">KCTC 52984</strain>
    </source>
</reference>
<feature type="transmembrane region" description="Helical" evidence="1">
    <location>
        <begin position="142"/>
        <end position="161"/>
    </location>
</feature>
<dbReference type="InterPro" id="IPR009597">
    <property type="entry name" value="DUF1206"/>
</dbReference>
<evidence type="ECO:0000259" key="2">
    <source>
        <dbReference type="Pfam" id="PF06724"/>
    </source>
</evidence>
<keyword evidence="4" id="KW-1185">Reference proteome</keyword>
<keyword evidence="1" id="KW-0812">Transmembrane</keyword>
<feature type="transmembrane region" description="Helical" evidence="1">
    <location>
        <begin position="191"/>
        <end position="215"/>
    </location>
</feature>
<dbReference type="KEGG" id="afla:FHG64_00305"/>
<feature type="domain" description="DUF1206" evidence="2">
    <location>
        <begin position="192"/>
        <end position="261"/>
    </location>
</feature>
<protein>
    <submittedName>
        <fullName evidence="3">DUF1206 domain-containing protein</fullName>
    </submittedName>
</protein>
<dbReference type="Pfam" id="PF06724">
    <property type="entry name" value="DUF1206"/>
    <property type="match status" value="3"/>
</dbReference>
<evidence type="ECO:0000313" key="3">
    <source>
        <dbReference type="EMBL" id="QCY67959.1"/>
    </source>
</evidence>
<feature type="transmembrane region" description="Helical" evidence="1">
    <location>
        <begin position="235"/>
        <end position="256"/>
    </location>
</feature>
<feature type="transmembrane region" description="Helical" evidence="1">
    <location>
        <begin position="52"/>
        <end position="73"/>
    </location>
</feature>
<gene>
    <name evidence="3" type="ORF">FHG64_00305</name>
</gene>